<feature type="region of interest" description="Disordered" evidence="1">
    <location>
        <begin position="136"/>
        <end position="155"/>
    </location>
</feature>
<keyword evidence="2" id="KW-1133">Transmembrane helix</keyword>
<dbReference type="Proteomes" id="UP001234880">
    <property type="component" value="Unassembled WGS sequence"/>
</dbReference>
<sequence>MSDAIPPRQPTGLEIALQWAQLPPEHLEIALKALDPELARQYELQLLREKLASQEVRDRRTHSLYLGGLIAGFVVVLAMLAGAVIVGVNGLPWLSAMLAGPSVLSLAGLFVLRRVDSNSARELTRANRDALNLAQSPSASGATVPGAGAAGSNIV</sequence>
<keyword evidence="4" id="KW-1185">Reference proteome</keyword>
<evidence type="ECO:0000313" key="4">
    <source>
        <dbReference type="Proteomes" id="UP001234880"/>
    </source>
</evidence>
<gene>
    <name evidence="3" type="ORF">JOF35_000849</name>
</gene>
<keyword evidence="2" id="KW-0472">Membrane</keyword>
<proteinExistence type="predicted"/>
<organism evidence="3 4">
    <name type="scientific">Streptomyces demainii</name>
    <dbReference type="NCBI Taxonomy" id="588122"/>
    <lineage>
        <taxon>Bacteria</taxon>
        <taxon>Bacillati</taxon>
        <taxon>Actinomycetota</taxon>
        <taxon>Actinomycetes</taxon>
        <taxon>Kitasatosporales</taxon>
        <taxon>Streptomycetaceae</taxon>
        <taxon>Streptomyces</taxon>
    </lineage>
</organism>
<evidence type="ECO:0000256" key="1">
    <source>
        <dbReference type="SAM" id="MobiDB-lite"/>
    </source>
</evidence>
<protein>
    <recommendedName>
        <fullName evidence="5">Phage holin family protein</fullName>
    </recommendedName>
</protein>
<evidence type="ECO:0000313" key="3">
    <source>
        <dbReference type="EMBL" id="MDP9608572.1"/>
    </source>
</evidence>
<evidence type="ECO:0008006" key="5">
    <source>
        <dbReference type="Google" id="ProtNLM"/>
    </source>
</evidence>
<name>A0ABT9KM28_9ACTN</name>
<feature type="transmembrane region" description="Helical" evidence="2">
    <location>
        <begin position="64"/>
        <end position="87"/>
    </location>
</feature>
<dbReference type="RefSeq" id="WP_307110098.1">
    <property type="nucleotide sequence ID" value="NZ_JAURUE010000001.1"/>
</dbReference>
<keyword evidence="2" id="KW-0812">Transmembrane</keyword>
<feature type="transmembrane region" description="Helical" evidence="2">
    <location>
        <begin position="93"/>
        <end position="112"/>
    </location>
</feature>
<dbReference type="EMBL" id="JAURUE010000001">
    <property type="protein sequence ID" value="MDP9608572.1"/>
    <property type="molecule type" value="Genomic_DNA"/>
</dbReference>
<evidence type="ECO:0000256" key="2">
    <source>
        <dbReference type="SAM" id="Phobius"/>
    </source>
</evidence>
<comment type="caution">
    <text evidence="3">The sequence shown here is derived from an EMBL/GenBank/DDBJ whole genome shotgun (WGS) entry which is preliminary data.</text>
</comment>
<reference evidence="3 4" key="1">
    <citation type="submission" date="2023-07" db="EMBL/GenBank/DDBJ databases">
        <title>Sequencing the genomes of 1000 actinobacteria strains.</title>
        <authorList>
            <person name="Klenk H.-P."/>
        </authorList>
    </citation>
    <scope>NUCLEOTIDE SEQUENCE [LARGE SCALE GENOMIC DNA]</scope>
    <source>
        <strain evidence="3 4">DSM 41600</strain>
    </source>
</reference>
<accession>A0ABT9KM28</accession>